<dbReference type="RefSeq" id="WP_080021630.1">
    <property type="nucleotide sequence ID" value="NZ_LTAY01000015.1"/>
</dbReference>
<evidence type="ECO:0000256" key="3">
    <source>
        <dbReference type="ARBA" id="ARBA00022989"/>
    </source>
</evidence>
<accession>A0A1V4SYR5</accession>
<feature type="transmembrane region" description="Helical" evidence="5">
    <location>
        <begin position="74"/>
        <end position="91"/>
    </location>
</feature>
<organism evidence="7 8">
    <name type="scientific">Clostridium thermobutyricum DSM 4928</name>
    <dbReference type="NCBI Taxonomy" id="1121339"/>
    <lineage>
        <taxon>Bacteria</taxon>
        <taxon>Bacillati</taxon>
        <taxon>Bacillota</taxon>
        <taxon>Clostridia</taxon>
        <taxon>Eubacteriales</taxon>
        <taxon>Clostridiaceae</taxon>
        <taxon>Clostridium</taxon>
    </lineage>
</organism>
<dbReference type="PANTHER" id="PTHR37422:SF17">
    <property type="entry name" value="O-ANTIGEN LIGASE"/>
    <property type="match status" value="1"/>
</dbReference>
<reference evidence="7 8" key="1">
    <citation type="submission" date="2016-02" db="EMBL/GenBank/DDBJ databases">
        <title>Genome sequence of Clostridium thermobutyricum DSM 4928.</title>
        <authorList>
            <person name="Poehlein A."/>
            <person name="Daniel R."/>
        </authorList>
    </citation>
    <scope>NUCLEOTIDE SEQUENCE [LARGE SCALE GENOMIC DNA]</scope>
    <source>
        <strain evidence="7 8">DSM 4928</strain>
    </source>
</reference>
<feature type="transmembrane region" description="Helical" evidence="5">
    <location>
        <begin position="336"/>
        <end position="353"/>
    </location>
</feature>
<feature type="transmembrane region" description="Helical" evidence="5">
    <location>
        <begin position="97"/>
        <end position="118"/>
    </location>
</feature>
<evidence type="ECO:0000259" key="6">
    <source>
        <dbReference type="Pfam" id="PF04932"/>
    </source>
</evidence>
<name>A0A1V4SYR5_9CLOT</name>
<dbReference type="GO" id="GO:0016020">
    <property type="term" value="C:membrane"/>
    <property type="evidence" value="ECO:0007669"/>
    <property type="project" value="UniProtKB-SubCell"/>
</dbReference>
<feature type="transmembrane region" description="Helical" evidence="5">
    <location>
        <begin position="269"/>
        <end position="287"/>
    </location>
</feature>
<keyword evidence="4 5" id="KW-0472">Membrane</keyword>
<evidence type="ECO:0000256" key="5">
    <source>
        <dbReference type="SAM" id="Phobius"/>
    </source>
</evidence>
<evidence type="ECO:0000313" key="8">
    <source>
        <dbReference type="Proteomes" id="UP000191448"/>
    </source>
</evidence>
<protein>
    <recommendedName>
        <fullName evidence="6">O-antigen ligase-related domain-containing protein</fullName>
    </recommendedName>
</protein>
<dbReference type="Pfam" id="PF04932">
    <property type="entry name" value="Wzy_C"/>
    <property type="match status" value="1"/>
</dbReference>
<dbReference type="OrthoDB" id="2063238at2"/>
<feature type="transmembrane region" description="Helical" evidence="5">
    <location>
        <begin position="130"/>
        <end position="155"/>
    </location>
</feature>
<feature type="transmembrane region" description="Helical" evidence="5">
    <location>
        <begin position="200"/>
        <end position="217"/>
    </location>
</feature>
<feature type="transmembrane region" description="Helical" evidence="5">
    <location>
        <begin position="359"/>
        <end position="376"/>
    </location>
</feature>
<evidence type="ECO:0000256" key="4">
    <source>
        <dbReference type="ARBA" id="ARBA00023136"/>
    </source>
</evidence>
<keyword evidence="2 5" id="KW-0812">Transmembrane</keyword>
<sequence length="437" mass="50733">MLNKYYENNLDRKEMLLNILEYILAIVVVINSNSVWNFMYISKKVTYLTIIVLYILIILSFKDIISIRKNFKKLIYVFMFLSIYNMAYALFSGVNRVNFIIDFVVILIGFLLYNLGLINKGQKYRFLLKISNIIVILAAISLIFYFLGSVVHLIYPSNQMYYTWGGDRFIPNYYNIYYETQTIHLSGREFIRNSGIFTEAPMYAFILSIGLMCELFVRKNLNKIALGILIVTILTTLSTTGILIMMSLIFFKILIVISKSKYRKMLFRIIIPLLIIIGVVIGGYFLINKIHQGNGKTGSFSVRMDDFRVGFEAWKSHKLLGWGYNQYDYVRQYMNLVLRGTDIGGSSGLLALLPEGGLMQLLIYIAPLFLSIAYGIKKKKIGYVIVSIILFVLLTVTKIPYRYIIIYFLSIGWSILFMNWDNTKKDDKIYEERSNDE</sequence>
<feature type="transmembrane region" description="Helical" evidence="5">
    <location>
        <begin position="224"/>
        <end position="257"/>
    </location>
</feature>
<feature type="transmembrane region" description="Helical" evidence="5">
    <location>
        <begin position="403"/>
        <end position="420"/>
    </location>
</feature>
<dbReference type="EMBL" id="LTAY01000015">
    <property type="protein sequence ID" value="OPX50386.1"/>
    <property type="molecule type" value="Genomic_DNA"/>
</dbReference>
<dbReference type="PANTHER" id="PTHR37422">
    <property type="entry name" value="TEICHURONIC ACID BIOSYNTHESIS PROTEIN TUAE"/>
    <property type="match status" value="1"/>
</dbReference>
<dbReference type="Proteomes" id="UP000191448">
    <property type="component" value="Unassembled WGS sequence"/>
</dbReference>
<dbReference type="InterPro" id="IPR007016">
    <property type="entry name" value="O-antigen_ligase-rel_domated"/>
</dbReference>
<feature type="domain" description="O-antigen ligase-related" evidence="6">
    <location>
        <begin position="225"/>
        <end position="364"/>
    </location>
</feature>
<keyword evidence="3 5" id="KW-1133">Transmembrane helix</keyword>
<dbReference type="InterPro" id="IPR051533">
    <property type="entry name" value="WaaL-like"/>
</dbReference>
<gene>
    <name evidence="7" type="ORF">CLTHE_02430</name>
</gene>
<evidence type="ECO:0000256" key="2">
    <source>
        <dbReference type="ARBA" id="ARBA00022692"/>
    </source>
</evidence>
<feature type="transmembrane region" description="Helical" evidence="5">
    <location>
        <begin position="20"/>
        <end position="39"/>
    </location>
</feature>
<feature type="transmembrane region" description="Helical" evidence="5">
    <location>
        <begin position="381"/>
        <end position="397"/>
    </location>
</feature>
<proteinExistence type="predicted"/>
<dbReference type="AlphaFoldDB" id="A0A1V4SYR5"/>
<feature type="transmembrane region" description="Helical" evidence="5">
    <location>
        <begin position="45"/>
        <end position="62"/>
    </location>
</feature>
<evidence type="ECO:0000256" key="1">
    <source>
        <dbReference type="ARBA" id="ARBA00004141"/>
    </source>
</evidence>
<comment type="subcellular location">
    <subcellularLocation>
        <location evidence="1">Membrane</location>
        <topology evidence="1">Multi-pass membrane protein</topology>
    </subcellularLocation>
</comment>
<comment type="caution">
    <text evidence="7">The sequence shown here is derived from an EMBL/GenBank/DDBJ whole genome shotgun (WGS) entry which is preliminary data.</text>
</comment>
<evidence type="ECO:0000313" key="7">
    <source>
        <dbReference type="EMBL" id="OPX50386.1"/>
    </source>
</evidence>